<accession>A0ABP4TR23</accession>
<sequence>MLYTAYRNVQIQEISDGGFWHADEVHYESGSLETSEPVRSIGHWNKPDQVEIFQVTSGRVMMIVVPRSPVDVIYAANYAAGDSCVIPLGAFHLTYSPWTASTVFNISFEGAAPPDQKYDRHPAPEISAVLESNRIRLETPAGMSVKTDQLSPVLSSVPSDLAKFLCAARPSDLAELRAEVAALTAAGWPAR</sequence>
<evidence type="ECO:0000313" key="2">
    <source>
        <dbReference type="Proteomes" id="UP001500280"/>
    </source>
</evidence>
<evidence type="ECO:0000313" key="1">
    <source>
        <dbReference type="EMBL" id="GAA1691578.1"/>
    </source>
</evidence>
<dbReference type="Proteomes" id="UP001500280">
    <property type="component" value="Unassembled WGS sequence"/>
</dbReference>
<protein>
    <recommendedName>
        <fullName evidence="3">Cupin type-1 domain-containing protein</fullName>
    </recommendedName>
</protein>
<reference evidence="2" key="1">
    <citation type="journal article" date="2019" name="Int. J. Syst. Evol. Microbiol.">
        <title>The Global Catalogue of Microorganisms (GCM) 10K type strain sequencing project: providing services to taxonomists for standard genome sequencing and annotation.</title>
        <authorList>
            <consortium name="The Broad Institute Genomics Platform"/>
            <consortium name="The Broad Institute Genome Sequencing Center for Infectious Disease"/>
            <person name="Wu L."/>
            <person name="Ma J."/>
        </authorList>
    </citation>
    <scope>NUCLEOTIDE SEQUENCE [LARGE SCALE GENOMIC DNA]</scope>
    <source>
        <strain evidence="2">JCM 14307</strain>
    </source>
</reference>
<dbReference type="SUPFAM" id="SSF51182">
    <property type="entry name" value="RmlC-like cupins"/>
    <property type="match status" value="1"/>
</dbReference>
<evidence type="ECO:0008006" key="3">
    <source>
        <dbReference type="Google" id="ProtNLM"/>
    </source>
</evidence>
<comment type="caution">
    <text evidence="1">The sequence shown here is derived from an EMBL/GenBank/DDBJ whole genome shotgun (WGS) entry which is preliminary data.</text>
</comment>
<name>A0ABP4TR23_9ACTN</name>
<dbReference type="EMBL" id="BAAANF010000015">
    <property type="protein sequence ID" value="GAA1691578.1"/>
    <property type="molecule type" value="Genomic_DNA"/>
</dbReference>
<dbReference type="InterPro" id="IPR011051">
    <property type="entry name" value="RmlC_Cupin_sf"/>
</dbReference>
<dbReference type="InterPro" id="IPR014710">
    <property type="entry name" value="RmlC-like_jellyroll"/>
</dbReference>
<keyword evidence="2" id="KW-1185">Reference proteome</keyword>
<proteinExistence type="predicted"/>
<dbReference type="Gene3D" id="2.60.120.10">
    <property type="entry name" value="Jelly Rolls"/>
    <property type="match status" value="1"/>
</dbReference>
<organism evidence="1 2">
    <name type="scientific">Kribbella yunnanensis</name>
    <dbReference type="NCBI Taxonomy" id="190194"/>
    <lineage>
        <taxon>Bacteria</taxon>
        <taxon>Bacillati</taxon>
        <taxon>Actinomycetota</taxon>
        <taxon>Actinomycetes</taxon>
        <taxon>Propionibacteriales</taxon>
        <taxon>Kribbellaceae</taxon>
        <taxon>Kribbella</taxon>
    </lineage>
</organism>
<gene>
    <name evidence="1" type="ORF">GCM10009745_41150</name>
</gene>